<organism evidence="2">
    <name type="scientific">Perkinsus marinus (strain ATCC 50983 / TXsc)</name>
    <dbReference type="NCBI Taxonomy" id="423536"/>
    <lineage>
        <taxon>Eukaryota</taxon>
        <taxon>Sar</taxon>
        <taxon>Alveolata</taxon>
        <taxon>Perkinsozoa</taxon>
        <taxon>Perkinsea</taxon>
        <taxon>Perkinsida</taxon>
        <taxon>Perkinsidae</taxon>
        <taxon>Perkinsus</taxon>
    </lineage>
</organism>
<dbReference type="GeneID" id="9058747"/>
<gene>
    <name evidence="1" type="ORF">Pmar_PMAR025345</name>
</gene>
<dbReference type="Proteomes" id="UP000007800">
    <property type="component" value="Unassembled WGS sequence"/>
</dbReference>
<accession>C5KS21</accession>
<dbReference type="AlphaFoldDB" id="C5KS21"/>
<dbReference type="InParanoid" id="C5KS21"/>
<feature type="non-terminal residue" evidence="1">
    <location>
        <position position="58"/>
    </location>
</feature>
<name>C5KS21_PERM5</name>
<keyword evidence="2" id="KW-1185">Reference proteome</keyword>
<reference evidence="1 2" key="1">
    <citation type="submission" date="2008-07" db="EMBL/GenBank/DDBJ databases">
        <authorList>
            <person name="El-Sayed N."/>
            <person name="Caler E."/>
            <person name="Inman J."/>
            <person name="Amedeo P."/>
            <person name="Hass B."/>
            <person name="Wortman J."/>
        </authorList>
    </citation>
    <scope>NUCLEOTIDE SEQUENCE [LARGE SCALE GENOMIC DNA]</scope>
    <source>
        <strain evidence="2">ATCC 50983 / TXsc</strain>
    </source>
</reference>
<protein>
    <submittedName>
        <fullName evidence="1">Uncharacterized protein</fullName>
    </submittedName>
</protein>
<evidence type="ECO:0000313" key="2">
    <source>
        <dbReference type="Proteomes" id="UP000007800"/>
    </source>
</evidence>
<proteinExistence type="predicted"/>
<sequence>MSPIQMTPLKGDIRYTLSIKALPLPVDGVGWFPGRLGGAELTNVEDEYSHYTLVEGGL</sequence>
<evidence type="ECO:0000313" key="1">
    <source>
        <dbReference type="EMBL" id="EER12712.1"/>
    </source>
</evidence>
<dbReference type="EMBL" id="GG675955">
    <property type="protein sequence ID" value="EER12712.1"/>
    <property type="molecule type" value="Genomic_DNA"/>
</dbReference>
<dbReference type="RefSeq" id="XP_002780917.1">
    <property type="nucleotide sequence ID" value="XM_002780871.1"/>
</dbReference>